<accession>A0ABU6RD66</accession>
<dbReference type="Gene3D" id="3.30.160.60">
    <property type="entry name" value="Classic Zinc Finger"/>
    <property type="match status" value="4"/>
</dbReference>
<comment type="caution">
    <text evidence="10">The sequence shown here is derived from an EMBL/GenBank/DDBJ whole genome shotgun (WGS) entry which is preliminary data.</text>
</comment>
<feature type="region of interest" description="Disordered" evidence="8">
    <location>
        <begin position="107"/>
        <end position="163"/>
    </location>
</feature>
<protein>
    <recommendedName>
        <fullName evidence="9">C3H1-type domain-containing protein</fullName>
    </recommendedName>
</protein>
<feature type="compositionally biased region" description="Low complexity" evidence="8">
    <location>
        <begin position="25"/>
        <end position="36"/>
    </location>
</feature>
<organism evidence="10 11">
    <name type="scientific">Stylosanthes scabra</name>
    <dbReference type="NCBI Taxonomy" id="79078"/>
    <lineage>
        <taxon>Eukaryota</taxon>
        <taxon>Viridiplantae</taxon>
        <taxon>Streptophyta</taxon>
        <taxon>Embryophyta</taxon>
        <taxon>Tracheophyta</taxon>
        <taxon>Spermatophyta</taxon>
        <taxon>Magnoliopsida</taxon>
        <taxon>eudicotyledons</taxon>
        <taxon>Gunneridae</taxon>
        <taxon>Pentapetalae</taxon>
        <taxon>rosids</taxon>
        <taxon>fabids</taxon>
        <taxon>Fabales</taxon>
        <taxon>Fabaceae</taxon>
        <taxon>Papilionoideae</taxon>
        <taxon>50 kb inversion clade</taxon>
        <taxon>dalbergioids sensu lato</taxon>
        <taxon>Dalbergieae</taxon>
        <taxon>Pterocarpus clade</taxon>
        <taxon>Stylosanthes</taxon>
    </lineage>
</organism>
<evidence type="ECO:0000256" key="8">
    <source>
        <dbReference type="SAM" id="MobiDB-lite"/>
    </source>
</evidence>
<evidence type="ECO:0000313" key="11">
    <source>
        <dbReference type="Proteomes" id="UP001341840"/>
    </source>
</evidence>
<keyword evidence="6" id="KW-0539">Nucleus</keyword>
<evidence type="ECO:0000256" key="1">
    <source>
        <dbReference type="ARBA" id="ARBA00004123"/>
    </source>
</evidence>
<dbReference type="SMART" id="SM00355">
    <property type="entry name" value="ZnF_C2H2"/>
    <property type="match status" value="4"/>
</dbReference>
<evidence type="ECO:0000256" key="5">
    <source>
        <dbReference type="ARBA" id="ARBA00022833"/>
    </source>
</evidence>
<keyword evidence="11" id="KW-1185">Reference proteome</keyword>
<dbReference type="SMART" id="SM00451">
    <property type="entry name" value="ZnF_U1"/>
    <property type="match status" value="4"/>
</dbReference>
<evidence type="ECO:0000256" key="2">
    <source>
        <dbReference type="ARBA" id="ARBA00022723"/>
    </source>
</evidence>
<dbReference type="EMBL" id="JASCZI010030375">
    <property type="protein sequence ID" value="MED6121963.1"/>
    <property type="molecule type" value="Genomic_DNA"/>
</dbReference>
<evidence type="ECO:0000313" key="10">
    <source>
        <dbReference type="EMBL" id="MED6121963.1"/>
    </source>
</evidence>
<proteinExistence type="predicted"/>
<comment type="subcellular location">
    <subcellularLocation>
        <location evidence="1">Nucleus</location>
    </subcellularLocation>
</comment>
<dbReference type="Pfam" id="PF12874">
    <property type="entry name" value="zf-met"/>
    <property type="match status" value="4"/>
</dbReference>
<dbReference type="InterPro" id="IPR036236">
    <property type="entry name" value="Znf_C2H2_sf"/>
</dbReference>
<feature type="region of interest" description="Disordered" evidence="8">
    <location>
        <begin position="505"/>
        <end position="548"/>
    </location>
</feature>
<evidence type="ECO:0000256" key="3">
    <source>
        <dbReference type="ARBA" id="ARBA00022737"/>
    </source>
</evidence>
<evidence type="ECO:0000256" key="7">
    <source>
        <dbReference type="PROSITE-ProRule" id="PRU00723"/>
    </source>
</evidence>
<feature type="domain" description="C3H1-type" evidence="9">
    <location>
        <begin position="181"/>
        <end position="209"/>
    </location>
</feature>
<keyword evidence="2 7" id="KW-0479">Metal-binding</keyword>
<evidence type="ECO:0000256" key="4">
    <source>
        <dbReference type="ARBA" id="ARBA00022771"/>
    </source>
</evidence>
<dbReference type="InterPro" id="IPR003604">
    <property type="entry name" value="Matrin/U1-like-C_Znf_C2H2"/>
</dbReference>
<dbReference type="InterPro" id="IPR013087">
    <property type="entry name" value="Znf_C2H2_type"/>
</dbReference>
<feature type="compositionally biased region" description="Basic residues" evidence="8">
    <location>
        <begin position="299"/>
        <end position="309"/>
    </location>
</feature>
<keyword evidence="5 7" id="KW-0862">Zinc</keyword>
<sequence length="603" mass="65148">MGNLQTKWPGTAIQPPQSNSPPPSSSSSFPNCSGQPHLQPPLAPLSSQEGALCGELQGKLDLKGATTGEGVERGDEVDDDRDIEGWESNSWEHDCVRARVRVSVNDGIGADKRKKRGGGGGNKSQGQFPKVAKEQAREREEPAETSGQTECKYYPTSGGCTKREDSTLPAAELNFLDLPIRPGEKDCPYYMQHYSCEFGGDCKYNHPDPTVEGCDPPSPVTVNNTSSFVPMMLSPTQVSPQGSDWNAYQEPIYPSVVSMHPPTHIMNNPAIITNTSPQQQQMQVGVDEFAEIPEDSKSKSKRKSRRQKNKLASLPPCNLNDKGLPLGPAVGSSSTLLPNQTKGSRSMRCEVCKIDCNSKDAYEKHISGKKHKNNMQINANPMLAHGGNNVGSEVKKPKLSNGGAPVDSAKVCTVCNIVCNSQDVYNKHIAGKKHAAQVALMSNNGIGPYVAAFKSQGIGPWKKEPKKIKVMQPVWCDTCKVTCNSRDMYASHLVGKKHLKNLEKQSKPEASANANAGKLLIGPQEKPNADKVKSEGKPNNYKPNSKKAKDLDIEANKLKVVEGGTLCNVVCNSETVFNAHLAGHKHASMVKKQTLESSGTSAS</sequence>
<dbReference type="Proteomes" id="UP001341840">
    <property type="component" value="Unassembled WGS sequence"/>
</dbReference>
<dbReference type="PANTHER" id="PTHR46144:SF6">
    <property type="entry name" value="C2H2-TYPE DOMAIN-CONTAINING PROTEIN"/>
    <property type="match status" value="1"/>
</dbReference>
<dbReference type="PROSITE" id="PS50103">
    <property type="entry name" value="ZF_C3H1"/>
    <property type="match status" value="1"/>
</dbReference>
<evidence type="ECO:0000259" key="9">
    <source>
        <dbReference type="PROSITE" id="PS50103"/>
    </source>
</evidence>
<dbReference type="InterPro" id="IPR000571">
    <property type="entry name" value="Znf_CCCH"/>
</dbReference>
<dbReference type="SUPFAM" id="SSF57667">
    <property type="entry name" value="beta-beta-alpha zinc fingers"/>
    <property type="match status" value="4"/>
</dbReference>
<keyword evidence="3" id="KW-0677">Repeat</keyword>
<keyword evidence="4 7" id="KW-0863">Zinc-finger</keyword>
<feature type="compositionally biased region" description="Basic and acidic residues" evidence="8">
    <location>
        <begin position="527"/>
        <end position="536"/>
    </location>
</feature>
<name>A0ABU6RD66_9FABA</name>
<gene>
    <name evidence="10" type="ORF">PIB30_035201</name>
</gene>
<evidence type="ECO:0000256" key="6">
    <source>
        <dbReference type="ARBA" id="ARBA00023242"/>
    </source>
</evidence>
<reference evidence="10 11" key="1">
    <citation type="journal article" date="2023" name="Plants (Basel)">
        <title>Bridging the Gap: Combining Genomics and Transcriptomics Approaches to Understand Stylosanthes scabra, an Orphan Legume from the Brazilian Caatinga.</title>
        <authorList>
            <person name="Ferreira-Neto J.R.C."/>
            <person name="da Silva M.D."/>
            <person name="Binneck E."/>
            <person name="de Melo N.F."/>
            <person name="da Silva R.H."/>
            <person name="de Melo A.L.T.M."/>
            <person name="Pandolfi V."/>
            <person name="Bustamante F.O."/>
            <person name="Brasileiro-Vidal A.C."/>
            <person name="Benko-Iseppon A.M."/>
        </authorList>
    </citation>
    <scope>NUCLEOTIDE SEQUENCE [LARGE SCALE GENOMIC DNA]</scope>
    <source>
        <tissue evidence="10">Leaves</tissue>
    </source>
</reference>
<dbReference type="PANTHER" id="PTHR46144">
    <property type="entry name" value="ZINC FINGER PROTEIN 385B-LIKE"/>
    <property type="match status" value="1"/>
</dbReference>
<feature type="region of interest" description="Disordered" evidence="8">
    <location>
        <begin position="290"/>
        <end position="325"/>
    </location>
</feature>
<feature type="region of interest" description="Disordered" evidence="8">
    <location>
        <begin position="1"/>
        <end position="90"/>
    </location>
</feature>
<feature type="compositionally biased region" description="Basic and acidic residues" evidence="8">
    <location>
        <begin position="131"/>
        <end position="142"/>
    </location>
</feature>
<feature type="zinc finger region" description="C3H1-type" evidence="7">
    <location>
        <begin position="181"/>
        <end position="209"/>
    </location>
</feature>
<dbReference type="InterPro" id="IPR051868">
    <property type="entry name" value="ZN346_ZMAT4"/>
</dbReference>
<dbReference type="Pfam" id="PF00642">
    <property type="entry name" value="zf-CCCH"/>
    <property type="match status" value="1"/>
</dbReference>